<name>A0ACB8X290_9TELE</name>
<organism evidence="1 2">
    <name type="scientific">Scortum barcoo</name>
    <name type="common">barcoo grunter</name>
    <dbReference type="NCBI Taxonomy" id="214431"/>
    <lineage>
        <taxon>Eukaryota</taxon>
        <taxon>Metazoa</taxon>
        <taxon>Chordata</taxon>
        <taxon>Craniata</taxon>
        <taxon>Vertebrata</taxon>
        <taxon>Euteleostomi</taxon>
        <taxon>Actinopterygii</taxon>
        <taxon>Neopterygii</taxon>
        <taxon>Teleostei</taxon>
        <taxon>Neoteleostei</taxon>
        <taxon>Acanthomorphata</taxon>
        <taxon>Eupercaria</taxon>
        <taxon>Centrarchiformes</taxon>
        <taxon>Terapontoidei</taxon>
        <taxon>Terapontidae</taxon>
        <taxon>Scortum</taxon>
    </lineage>
</organism>
<sequence>MTRLEQLHVTNGSCDVSPGFPAMATGVSLRVRPPAAARGPFPGLRSGRLRAEARGAPGGSPPADSRTGSAQPGGAALPARPKFGLPPGLIWESRRTRTRTRTSTPPALASSEPHRPQQQRQPGRSASPPGSAAQQQPAAPQLQERLSSSPAAASRSSSREMAATKAELLLSALQISDPLAGLPPPLSPLDGYPKLEELQMLLQSAAAGGSLLAASAAEGAGLLGGEPGEYGDSLSELLDLQSLPPLTPRLPPLAYSGRFSFEPSTSVSAGGGLWAEPLLSLFTGLVSMVAPPPASCSLSSASVTSSVTSSSSPSQPSFSSVQISCGAGDITSGFSATPTLQPPPLVVPMLPDYLLPQQLPQDGELGLTQDQKPVMSQSPNPLQQPPLTPLSTIKAFSQIQLQGSASSPAYQTPPTKPGRLRKSPAGQQCKTPPQERPYACPADGCDRRFSRSDELTRHVRVHTGQKPFQCRICMRSFSRSDHLTTHIHPHAHRREAVRLRRVRTQVRPQRRAQEARQDPPEAARPQGRAERRSHPPHLLFLLLLLLPPSQLLLLLLLPQHAGRLPLLHLLALTVAGLHLLLPAPLLLLLLLSHGESSAPVPPQLQHLLTNRKSTCPICVYDVRRFFRGEAGGEQRTDSHCSSAQ</sequence>
<evidence type="ECO:0000313" key="2">
    <source>
        <dbReference type="Proteomes" id="UP000831701"/>
    </source>
</evidence>
<comment type="caution">
    <text evidence="1">The sequence shown here is derived from an EMBL/GenBank/DDBJ whole genome shotgun (WGS) entry which is preliminary data.</text>
</comment>
<reference evidence="1" key="1">
    <citation type="submission" date="2022-04" db="EMBL/GenBank/DDBJ databases">
        <title>Jade perch genome.</title>
        <authorList>
            <person name="Chao B."/>
        </authorList>
    </citation>
    <scope>NUCLEOTIDE SEQUENCE</scope>
    <source>
        <strain evidence="1">CB-2022</strain>
    </source>
</reference>
<keyword evidence="2" id="KW-1185">Reference proteome</keyword>
<protein>
    <submittedName>
        <fullName evidence="1">Uncharacterized protein</fullName>
    </submittedName>
</protein>
<accession>A0ACB8X290</accession>
<dbReference type="Proteomes" id="UP000831701">
    <property type="component" value="Chromosome 4"/>
</dbReference>
<gene>
    <name evidence="1" type="ORF">L3Q82_022627</name>
</gene>
<proteinExistence type="predicted"/>
<dbReference type="EMBL" id="CM041534">
    <property type="protein sequence ID" value="KAI3374086.1"/>
    <property type="molecule type" value="Genomic_DNA"/>
</dbReference>
<evidence type="ECO:0000313" key="1">
    <source>
        <dbReference type="EMBL" id="KAI3374086.1"/>
    </source>
</evidence>